<dbReference type="Pfam" id="PF00534">
    <property type="entry name" value="Glycos_transf_1"/>
    <property type="match status" value="1"/>
</dbReference>
<reference evidence="2" key="1">
    <citation type="journal article" date="2020" name="mSystems">
        <title>Genome- and Community-Level Interaction Insights into Carbon Utilization and Element Cycling Functions of Hydrothermarchaeota in Hydrothermal Sediment.</title>
        <authorList>
            <person name="Zhou Z."/>
            <person name="Liu Y."/>
            <person name="Xu W."/>
            <person name="Pan J."/>
            <person name="Luo Z.H."/>
            <person name="Li M."/>
        </authorList>
    </citation>
    <scope>NUCLEOTIDE SEQUENCE [LARGE SCALE GENOMIC DNA]</scope>
    <source>
        <strain evidence="2">SpSt-418</strain>
    </source>
</reference>
<sequence>MTNTITRNSQNQTKSTAYITSHESSSLSQANTKIGYFIPEFPGQTHIFLWREYQALMELGMNAELISSRKPNKNVMSHSWSQEAENLTTYLFPLSLQDIIDAALVIFKAGAAKWLKCIKIALKAPNMSLKQKLYLIGLLPFSAKLVRCASKQGWSHIHVTMCGKVADIALFASVLGDLTYSLSQLGPSLTSYGPNQEQKWKYASFGIFQSHKLCQEAQVELAQYLPNDIVVAPVGVNLDTIKRQTPYQPWNQAEPCKVYTCGRLNPVKGHIYVIEAIKILRERGFDVRLQISGEDELGGRGYRQVVEQQIRENALTDYVELLGAVSEERNRQAYEEAHIYAMGSLNETAGAVATMEAMAMAMPVVMTNVGATSELIDDGVDGLLVAAQSSQEIADAIARLLLDPELAVNLGKNARRKISAKFHHRLSAASIKKLVDTLLQRSKSKHLSSSQTFESQLS</sequence>
<dbReference type="EMBL" id="DSRU01000094">
    <property type="protein sequence ID" value="HFM97611.1"/>
    <property type="molecule type" value="Genomic_DNA"/>
</dbReference>
<name>A0A7C3KDV8_9CYAN</name>
<dbReference type="NCBIfam" id="NF041876">
    <property type="entry name" value="EPS_EpsE"/>
    <property type="match status" value="1"/>
</dbReference>
<dbReference type="GO" id="GO:0016757">
    <property type="term" value="F:glycosyltransferase activity"/>
    <property type="evidence" value="ECO:0007669"/>
    <property type="project" value="InterPro"/>
</dbReference>
<dbReference type="PANTHER" id="PTHR12526">
    <property type="entry name" value="GLYCOSYLTRANSFERASE"/>
    <property type="match status" value="1"/>
</dbReference>
<comment type="caution">
    <text evidence="2">The sequence shown here is derived from an EMBL/GenBank/DDBJ whole genome shotgun (WGS) entry which is preliminary data.</text>
</comment>
<dbReference type="AlphaFoldDB" id="A0A7C3KDV8"/>
<dbReference type="Gene3D" id="3.40.50.2000">
    <property type="entry name" value="Glycogen Phosphorylase B"/>
    <property type="match status" value="2"/>
</dbReference>
<accession>A0A7C3KDV8</accession>
<gene>
    <name evidence="2" type="ORF">ENR64_07545</name>
</gene>
<evidence type="ECO:0000313" key="2">
    <source>
        <dbReference type="EMBL" id="HFM97611.1"/>
    </source>
</evidence>
<keyword evidence="2" id="KW-0808">Transferase</keyword>
<dbReference type="PANTHER" id="PTHR12526:SF630">
    <property type="entry name" value="GLYCOSYLTRANSFERASE"/>
    <property type="match status" value="1"/>
</dbReference>
<feature type="domain" description="Glycosyl transferase family 1" evidence="1">
    <location>
        <begin position="257"/>
        <end position="416"/>
    </location>
</feature>
<proteinExistence type="predicted"/>
<dbReference type="InterPro" id="IPR001296">
    <property type="entry name" value="Glyco_trans_1"/>
</dbReference>
<evidence type="ECO:0000259" key="1">
    <source>
        <dbReference type="Pfam" id="PF00534"/>
    </source>
</evidence>
<dbReference type="CDD" id="cd03801">
    <property type="entry name" value="GT4_PimA-like"/>
    <property type="match status" value="1"/>
</dbReference>
<protein>
    <submittedName>
        <fullName evidence="2">Colanic acid biosynthesis glycosyltransferase WcaL</fullName>
    </submittedName>
</protein>
<organism evidence="2">
    <name type="scientific">Oscillatoriales cyanobacterium SpSt-418</name>
    <dbReference type="NCBI Taxonomy" id="2282169"/>
    <lineage>
        <taxon>Bacteria</taxon>
        <taxon>Bacillati</taxon>
        <taxon>Cyanobacteriota</taxon>
        <taxon>Cyanophyceae</taxon>
        <taxon>Oscillatoriophycideae</taxon>
        <taxon>Oscillatoriales</taxon>
    </lineage>
</organism>
<dbReference type="SUPFAM" id="SSF53756">
    <property type="entry name" value="UDP-Glycosyltransferase/glycogen phosphorylase"/>
    <property type="match status" value="1"/>
</dbReference>